<feature type="transmembrane region" description="Helical" evidence="1">
    <location>
        <begin position="103"/>
        <end position="127"/>
    </location>
</feature>
<evidence type="ECO:0000313" key="3">
    <source>
        <dbReference type="Proteomes" id="UP000887458"/>
    </source>
</evidence>
<evidence type="ECO:0000256" key="1">
    <source>
        <dbReference type="SAM" id="Phobius"/>
    </source>
</evidence>
<keyword evidence="3" id="KW-1185">Reference proteome</keyword>
<dbReference type="EMBL" id="NJHN03000018">
    <property type="protein sequence ID" value="KAH9425333.1"/>
    <property type="molecule type" value="Genomic_DNA"/>
</dbReference>
<dbReference type="Proteomes" id="UP000887458">
    <property type="component" value="Unassembled WGS sequence"/>
</dbReference>
<evidence type="ECO:0000313" key="2">
    <source>
        <dbReference type="EMBL" id="KAH9425333.1"/>
    </source>
</evidence>
<name>A0ABQ8JRU5_DERPT</name>
<keyword evidence="1" id="KW-0472">Membrane</keyword>
<proteinExistence type="predicted"/>
<protein>
    <submittedName>
        <fullName evidence="2">Uncharacterized protein</fullName>
    </submittedName>
</protein>
<reference evidence="2 3" key="1">
    <citation type="journal article" date="2018" name="J. Allergy Clin. Immunol.">
        <title>High-quality assembly of Dermatophagoides pteronyssinus genome and transcriptome reveals a wide range of novel allergens.</title>
        <authorList>
            <person name="Liu X.Y."/>
            <person name="Yang K.Y."/>
            <person name="Wang M.Q."/>
            <person name="Kwok J.S."/>
            <person name="Zeng X."/>
            <person name="Yang Z."/>
            <person name="Xiao X.J."/>
            <person name="Lau C.P."/>
            <person name="Li Y."/>
            <person name="Huang Z.M."/>
            <person name="Ba J.G."/>
            <person name="Yim A.K."/>
            <person name="Ouyang C.Y."/>
            <person name="Ngai S.M."/>
            <person name="Chan T.F."/>
            <person name="Leung E.L."/>
            <person name="Liu L."/>
            <person name="Liu Z.G."/>
            <person name="Tsui S.K."/>
        </authorList>
    </citation>
    <scope>NUCLEOTIDE SEQUENCE [LARGE SCALE GENOMIC DNA]</scope>
    <source>
        <strain evidence="2">Derp</strain>
    </source>
</reference>
<accession>A0ABQ8JRU5</accession>
<keyword evidence="1" id="KW-0812">Transmembrane</keyword>
<keyword evidence="1" id="KW-1133">Transmembrane helix</keyword>
<gene>
    <name evidence="2" type="ORF">DERP_005938</name>
</gene>
<sequence length="153" mass="17738">MCNETNDKIRSSSPSSLMTIMTAKSNNITLSLCLFISIIIFSFGIAHGEICRQILPNSSKIEVFECPRLFESRIKSWCCQSNTLHPTCCPWNERMREAEPQRLTLSTIIVNLLWIIFTCIIILFILYCCCIHNKNPTIQEHNRQSPYNPEFFK</sequence>
<organism evidence="2 3">
    <name type="scientific">Dermatophagoides pteronyssinus</name>
    <name type="common">European house dust mite</name>
    <dbReference type="NCBI Taxonomy" id="6956"/>
    <lineage>
        <taxon>Eukaryota</taxon>
        <taxon>Metazoa</taxon>
        <taxon>Ecdysozoa</taxon>
        <taxon>Arthropoda</taxon>
        <taxon>Chelicerata</taxon>
        <taxon>Arachnida</taxon>
        <taxon>Acari</taxon>
        <taxon>Acariformes</taxon>
        <taxon>Sarcoptiformes</taxon>
        <taxon>Astigmata</taxon>
        <taxon>Psoroptidia</taxon>
        <taxon>Analgoidea</taxon>
        <taxon>Pyroglyphidae</taxon>
        <taxon>Dermatophagoidinae</taxon>
        <taxon>Dermatophagoides</taxon>
    </lineage>
</organism>
<feature type="transmembrane region" description="Helical" evidence="1">
    <location>
        <begin position="28"/>
        <end position="46"/>
    </location>
</feature>
<reference evidence="2 3" key="2">
    <citation type="journal article" date="2022" name="Mol. Biol. Evol.">
        <title>Comparative Genomics Reveals Insights into the Divergent Evolution of Astigmatic Mites and Household Pest Adaptations.</title>
        <authorList>
            <person name="Xiong Q."/>
            <person name="Wan A.T."/>
            <person name="Liu X."/>
            <person name="Fung C.S."/>
            <person name="Xiao X."/>
            <person name="Malainual N."/>
            <person name="Hou J."/>
            <person name="Wang L."/>
            <person name="Wang M."/>
            <person name="Yang K.Y."/>
            <person name="Cui Y."/>
            <person name="Leung E.L."/>
            <person name="Nong W."/>
            <person name="Shin S.K."/>
            <person name="Au S.W."/>
            <person name="Jeong K.Y."/>
            <person name="Chew F.T."/>
            <person name="Hui J.H."/>
            <person name="Leung T.F."/>
            <person name="Tungtrongchitr A."/>
            <person name="Zhong N."/>
            <person name="Liu Z."/>
            <person name="Tsui S.K."/>
        </authorList>
    </citation>
    <scope>NUCLEOTIDE SEQUENCE [LARGE SCALE GENOMIC DNA]</scope>
    <source>
        <strain evidence="2">Derp</strain>
    </source>
</reference>
<comment type="caution">
    <text evidence="2">The sequence shown here is derived from an EMBL/GenBank/DDBJ whole genome shotgun (WGS) entry which is preliminary data.</text>
</comment>